<comment type="caution">
    <text evidence="1">The sequence shown here is derived from an EMBL/GenBank/DDBJ whole genome shotgun (WGS) entry which is preliminary data.</text>
</comment>
<dbReference type="EMBL" id="LSSM01002705">
    <property type="protein sequence ID" value="OMJ20628.1"/>
    <property type="molecule type" value="Genomic_DNA"/>
</dbReference>
<proteinExistence type="predicted"/>
<organism evidence="1 2">
    <name type="scientific">Smittium culicis</name>
    <dbReference type="NCBI Taxonomy" id="133412"/>
    <lineage>
        <taxon>Eukaryota</taxon>
        <taxon>Fungi</taxon>
        <taxon>Fungi incertae sedis</taxon>
        <taxon>Zoopagomycota</taxon>
        <taxon>Kickxellomycotina</taxon>
        <taxon>Harpellomycetes</taxon>
        <taxon>Harpellales</taxon>
        <taxon>Legeriomycetaceae</taxon>
        <taxon>Smittium</taxon>
    </lineage>
</organism>
<dbReference type="Proteomes" id="UP000187429">
    <property type="component" value="Unassembled WGS sequence"/>
</dbReference>
<evidence type="ECO:0000313" key="1">
    <source>
        <dbReference type="EMBL" id="OMJ20628.1"/>
    </source>
</evidence>
<name>A0A1R1Y147_9FUNG</name>
<gene>
    <name evidence="1" type="ORF">AYI69_g6139</name>
</gene>
<protein>
    <submittedName>
        <fullName evidence="1">Uncharacterized protein</fullName>
    </submittedName>
</protein>
<sequence>MEMIDYIMFKSVFHIYYDKYITYEGNKNEFTMISEALGAGMRNNTSRCYAEFMGMILFSENPGIPFHLIKNLETSVTATPYQTTLPTK</sequence>
<reference evidence="2" key="1">
    <citation type="submission" date="2017-01" db="EMBL/GenBank/DDBJ databases">
        <authorList>
            <person name="Wang Y."/>
            <person name="White M."/>
            <person name="Kvist S."/>
            <person name="Moncalvo J.-M."/>
        </authorList>
    </citation>
    <scope>NUCLEOTIDE SEQUENCE [LARGE SCALE GENOMIC DNA]</scope>
    <source>
        <strain evidence="2">ID-206-W2</strain>
    </source>
</reference>
<evidence type="ECO:0000313" key="2">
    <source>
        <dbReference type="Proteomes" id="UP000187429"/>
    </source>
</evidence>
<accession>A0A1R1Y147</accession>
<dbReference type="AlphaFoldDB" id="A0A1R1Y147"/>
<keyword evidence="2" id="KW-1185">Reference proteome</keyword>